<evidence type="ECO:0000313" key="2">
    <source>
        <dbReference type="Proteomes" id="UP000295055"/>
    </source>
</evidence>
<protein>
    <submittedName>
        <fullName evidence="1">Uncharacterized protein</fullName>
    </submittedName>
</protein>
<comment type="caution">
    <text evidence="1">The sequence shown here is derived from an EMBL/GenBank/DDBJ whole genome shotgun (WGS) entry which is preliminary data.</text>
</comment>
<dbReference type="Proteomes" id="UP000295055">
    <property type="component" value="Unassembled WGS sequence"/>
</dbReference>
<organism evidence="1 2">
    <name type="scientific">Providencia alcalifaciens</name>
    <dbReference type="NCBI Taxonomy" id="126385"/>
    <lineage>
        <taxon>Bacteria</taxon>
        <taxon>Pseudomonadati</taxon>
        <taxon>Pseudomonadota</taxon>
        <taxon>Gammaproteobacteria</taxon>
        <taxon>Enterobacterales</taxon>
        <taxon>Morganellaceae</taxon>
        <taxon>Providencia</taxon>
    </lineage>
</organism>
<accession>A0A4R3NMU7</accession>
<gene>
    <name evidence="1" type="ORF">EC835_103324</name>
</gene>
<dbReference type="AlphaFoldDB" id="A0A4R3NMU7"/>
<name>A0A4R3NMU7_9GAMM</name>
<dbReference type="EMBL" id="SMAS01000003">
    <property type="protein sequence ID" value="TCT35867.1"/>
    <property type="molecule type" value="Genomic_DNA"/>
</dbReference>
<reference evidence="1 2" key="1">
    <citation type="submission" date="2019-03" db="EMBL/GenBank/DDBJ databases">
        <title>Genomic analyses of the natural microbiome of Caenorhabditis elegans.</title>
        <authorList>
            <person name="Samuel B."/>
        </authorList>
    </citation>
    <scope>NUCLEOTIDE SEQUENCE [LARGE SCALE GENOMIC DNA]</scope>
    <source>
        <strain evidence="1 2">JUb102</strain>
    </source>
</reference>
<proteinExistence type="predicted"/>
<evidence type="ECO:0000313" key="1">
    <source>
        <dbReference type="EMBL" id="TCT35867.1"/>
    </source>
</evidence>
<sequence length="32" mass="3634">MVKGELHSPFFVSKIPFLAISWLVGHASEIHR</sequence>